<feature type="domain" description="FAD-binding" evidence="1">
    <location>
        <begin position="57"/>
        <end position="219"/>
    </location>
</feature>
<dbReference type="InterPro" id="IPR002938">
    <property type="entry name" value="FAD-bd"/>
</dbReference>
<sequence length="445" mass="47769">MTRAVGLAGTGRCPWLACHANRMALCHLQPSVRGGTLPRSGPLTRRDASGARRFIMKALISGAGIAGLSSALALERAGWQVVMLEAAPHLRDGGYMVDFFGPGFEAARELGLIERLREKSHAVEEILFVDEEGRRHAAIDYSLARKAAGGQLFSLLRGDIERVLHDALPESVEIRFGTRLKAVEMAEAGVNAMLSDGGREEADLLVGADGIHSQVRAQVFGPEERYLKFLGYHTAAYFLRSDTVRQAIGSDFKLLTAPDRLVGLYEVGDGLLASFFVHRASGPTLPPDPRAALIEAFGDLGWVVPDALRAAPASADIYYDVVAQVEMPTWHDGHSVLVGDAGYAVSLLAGQGASMALAGGRLLGEVLAEATDIPEALARMEAQLRPAVLEKQKAGRRTANWFVPPDRMHLIVRDAALNIVNSAGFSALLGRFFSFGSKGFSPTPH</sequence>
<evidence type="ECO:0000313" key="2">
    <source>
        <dbReference type="EMBL" id="QEE22066.1"/>
    </source>
</evidence>
<keyword evidence="3" id="KW-1185">Reference proteome</keyword>
<dbReference type="InterPro" id="IPR051704">
    <property type="entry name" value="FAD_aromatic-hydroxylase"/>
</dbReference>
<dbReference type="Gene3D" id="3.50.50.60">
    <property type="entry name" value="FAD/NAD(P)-binding domain"/>
    <property type="match status" value="1"/>
</dbReference>
<dbReference type="InterPro" id="IPR036188">
    <property type="entry name" value="FAD/NAD-bd_sf"/>
</dbReference>
<dbReference type="OrthoDB" id="4230779at2"/>
<dbReference type="PRINTS" id="PR00420">
    <property type="entry name" value="RNGMNOXGNASE"/>
</dbReference>
<evidence type="ECO:0000259" key="1">
    <source>
        <dbReference type="Pfam" id="PF01494"/>
    </source>
</evidence>
<organism evidence="2 3">
    <name type="scientific">Paradevosia tibetensis</name>
    <dbReference type="NCBI Taxonomy" id="1447062"/>
    <lineage>
        <taxon>Bacteria</taxon>
        <taxon>Pseudomonadati</taxon>
        <taxon>Pseudomonadota</taxon>
        <taxon>Alphaproteobacteria</taxon>
        <taxon>Hyphomicrobiales</taxon>
        <taxon>Devosiaceae</taxon>
        <taxon>Paradevosia</taxon>
    </lineage>
</organism>
<dbReference type="Pfam" id="PF01494">
    <property type="entry name" value="FAD_binding_3"/>
    <property type="match status" value="1"/>
</dbReference>
<dbReference type="PANTHER" id="PTHR46865:SF8">
    <property type="entry name" value="POSSIBLE OXIDOREDUCTASE"/>
    <property type="match status" value="1"/>
</dbReference>
<proteinExistence type="predicted"/>
<evidence type="ECO:0000313" key="3">
    <source>
        <dbReference type="Proteomes" id="UP000321062"/>
    </source>
</evidence>
<dbReference type="GO" id="GO:0071949">
    <property type="term" value="F:FAD binding"/>
    <property type="evidence" value="ECO:0007669"/>
    <property type="project" value="InterPro"/>
</dbReference>
<dbReference type="EMBL" id="CP041690">
    <property type="protein sequence ID" value="QEE22066.1"/>
    <property type="molecule type" value="Genomic_DNA"/>
</dbReference>
<dbReference type="KEGG" id="yti:FNA67_18650"/>
<protein>
    <submittedName>
        <fullName evidence="2">FAD-dependent oxidoreductase</fullName>
    </submittedName>
</protein>
<reference evidence="2 3" key="1">
    <citation type="journal article" date="2015" name="Int. J. Syst. Evol. Microbiol.">
        <title>Youhaiella tibetensis gen. nov., sp. nov., isolated from subsurface sediment.</title>
        <authorList>
            <person name="Wang Y.X."/>
            <person name="Huang F.Q."/>
            <person name="Nogi Y."/>
            <person name="Pang S.J."/>
            <person name="Wang P.K."/>
            <person name="Lv J."/>
        </authorList>
    </citation>
    <scope>NUCLEOTIDE SEQUENCE [LARGE SCALE GENOMIC DNA]</scope>
    <source>
        <strain evidence="3">fig4</strain>
    </source>
</reference>
<name>A0A5B9DSE1_9HYPH</name>
<accession>A0A5B9DSE1</accession>
<dbReference type="AlphaFoldDB" id="A0A5B9DSE1"/>
<gene>
    <name evidence="2" type="ORF">FNA67_18650</name>
</gene>
<dbReference type="SUPFAM" id="SSF51905">
    <property type="entry name" value="FAD/NAD(P)-binding domain"/>
    <property type="match status" value="1"/>
</dbReference>
<dbReference type="Gene3D" id="3.30.9.10">
    <property type="entry name" value="D-Amino Acid Oxidase, subunit A, domain 2"/>
    <property type="match status" value="1"/>
</dbReference>
<dbReference type="Proteomes" id="UP000321062">
    <property type="component" value="Chromosome"/>
</dbReference>
<dbReference type="PANTHER" id="PTHR46865">
    <property type="entry name" value="OXIDOREDUCTASE-RELATED"/>
    <property type="match status" value="1"/>
</dbReference>